<reference evidence="19 21" key="2">
    <citation type="submission" date="2016-04" db="EMBL/GenBank/DDBJ databases">
        <authorList>
            <person name="Millard A."/>
        </authorList>
    </citation>
    <scope>NUCLEOTIDE SEQUENCE [LARGE SCALE GENOMIC DNA]</scope>
    <source>
        <strain evidence="19">Isolate 22</strain>
    </source>
</reference>
<reference evidence="10 27" key="8">
    <citation type="submission" date="2019-10" db="EMBL/GenBank/DDBJ databases">
        <title>Evolutionary dynamics of vancomycin-resistant Enterococcus faecium during gastrointestinal tract colonization and bloodstream infection in immunocompromised pediatric patients.</title>
        <authorList>
            <person name="Chilambi G.S."/>
            <person name="Nordstrom H.R."/>
            <person name="Evans D.R."/>
            <person name="Ferrolino J."/>
            <person name="Hayden R.T."/>
            <person name="Maron G.M."/>
            <person name="Vo A.N."/>
            <person name="Gilmore M.S."/>
            <person name="Wolf J."/>
            <person name="Rosch J.W."/>
            <person name="Van Tyne D."/>
        </authorList>
    </citation>
    <scope>NUCLEOTIDE SEQUENCE [LARGE SCALE GENOMIC DNA]</scope>
    <source>
        <strain evidence="10 27">VRECG27</strain>
    </source>
</reference>
<evidence type="ECO:0000313" key="11">
    <source>
        <dbReference type="EMBL" id="KWX18927.1"/>
    </source>
</evidence>
<comment type="caution">
    <text evidence="11">The sequence shown here is derived from an EMBL/GenBank/DDBJ whole genome shotgun (WGS) entry which is preliminary data.</text>
</comment>
<keyword evidence="4 7" id="KW-0554">One-carbon metabolism</keyword>
<dbReference type="EMBL" id="QHGU01000051">
    <property type="protein sequence ID" value="PZM55288.1"/>
    <property type="molecule type" value="Genomic_DNA"/>
</dbReference>
<gene>
    <name evidence="19" type="primary">dfrD_2</name>
    <name evidence="15" type="ORF">A5804_001064</name>
    <name evidence="11" type="ORF">AWT83_10780</name>
    <name evidence="14" type="ORF">B1P95_01000</name>
    <name evidence="16" type="ORF">CQR37_06510</name>
    <name evidence="18" type="ORF">CYQ77_06680</name>
    <name evidence="17" type="ORF">DKP91_10230</name>
    <name evidence="19" type="ORF">DTPHA_600842</name>
    <name evidence="10" type="ORF">GBM73_00865</name>
    <name evidence="12" type="ORF">KYX88_06020</name>
    <name evidence="13" type="ORF">P6Z85_08125</name>
</gene>
<dbReference type="Proteomes" id="UP000289562">
    <property type="component" value="Unassembled WGS sequence"/>
</dbReference>
<reference evidence="16 24" key="5">
    <citation type="submission" date="2017-10" db="EMBL/GenBank/DDBJ databases">
        <title>Draft genomes of the Enterococcus faecium isolated from human feces before and after Helicobacter pylori eradication therapy.</title>
        <authorList>
            <person name="Prianichniikov N.A."/>
            <person name="Glushchenko O.E."/>
            <person name="Malakhova M.V."/>
        </authorList>
    </citation>
    <scope>NUCLEOTIDE SEQUENCE [LARGE SCALE GENOMIC DNA]</scope>
    <source>
        <strain evidence="16 24">Hp_5-7</strain>
    </source>
</reference>
<evidence type="ECO:0000256" key="8">
    <source>
        <dbReference type="RuleBase" id="RU004474"/>
    </source>
</evidence>
<evidence type="ECO:0000259" key="9">
    <source>
        <dbReference type="PROSITE" id="PS51330"/>
    </source>
</evidence>
<comment type="catalytic activity">
    <reaction evidence="7">
        <text>(6S)-5,6,7,8-tetrahydrofolate + NADP(+) = 7,8-dihydrofolate + NADPH + H(+)</text>
        <dbReference type="Rhea" id="RHEA:15009"/>
        <dbReference type="ChEBI" id="CHEBI:15378"/>
        <dbReference type="ChEBI" id="CHEBI:57451"/>
        <dbReference type="ChEBI" id="CHEBI:57453"/>
        <dbReference type="ChEBI" id="CHEBI:57783"/>
        <dbReference type="ChEBI" id="CHEBI:58349"/>
        <dbReference type="EC" id="1.5.1.3"/>
    </reaction>
</comment>
<dbReference type="EMBL" id="MVGJ01000005">
    <property type="protein sequence ID" value="OOL83972.1"/>
    <property type="molecule type" value="Genomic_DNA"/>
</dbReference>
<dbReference type="Proteomes" id="UP000194737">
    <property type="component" value="Unassembled WGS sequence"/>
</dbReference>
<comment type="function">
    <text evidence="7">Key enzyme in folate metabolism. Catalyzes an essential reaction for de novo glycine and purine synthesis, and for DNA precursor synthesis.</text>
</comment>
<evidence type="ECO:0000313" key="21">
    <source>
        <dbReference type="Proteomes" id="UP000183509"/>
    </source>
</evidence>
<accession>A0A132P9K0</accession>
<evidence type="ECO:0000313" key="18">
    <source>
        <dbReference type="EMBL" id="RXU88917.1"/>
    </source>
</evidence>
<dbReference type="EMBL" id="LRHK01000001">
    <property type="protein sequence ID" value="KWX18927.1"/>
    <property type="molecule type" value="Genomic_DNA"/>
</dbReference>
<dbReference type="EMBL" id="FKLM01000009">
    <property type="protein sequence ID" value="SAM40665.1"/>
    <property type="molecule type" value="Genomic_DNA"/>
</dbReference>
<dbReference type="InterPro" id="IPR024072">
    <property type="entry name" value="DHFR-like_dom_sf"/>
</dbReference>
<dbReference type="AlphaFoldDB" id="A0A132P9K0"/>
<name>A0A132P9K0_ENTFC</name>
<evidence type="ECO:0000313" key="16">
    <source>
        <dbReference type="EMBL" id="PHL21764.1"/>
    </source>
</evidence>
<dbReference type="UniPathway" id="UPA00077">
    <property type="reaction ID" value="UER00158"/>
</dbReference>
<comment type="pathway">
    <text evidence="1 7">Cofactor biosynthesis; tetrahydrofolate biosynthesis; 5,6,7,8-tetrahydrofolate from 7,8-dihydrofolate: step 1/1.</text>
</comment>
<dbReference type="EMBL" id="JAIFOC010000045">
    <property type="protein sequence ID" value="MBX4222403.1"/>
    <property type="molecule type" value="Genomic_DNA"/>
</dbReference>
<evidence type="ECO:0000256" key="3">
    <source>
        <dbReference type="ARBA" id="ARBA00012856"/>
    </source>
</evidence>
<evidence type="ECO:0000313" key="27">
    <source>
        <dbReference type="Proteomes" id="UP000469871"/>
    </source>
</evidence>
<dbReference type="CDD" id="cd00209">
    <property type="entry name" value="DHFR"/>
    <property type="match status" value="1"/>
</dbReference>
<dbReference type="EMBL" id="PJVH01000017">
    <property type="protein sequence ID" value="RXU88917.1"/>
    <property type="molecule type" value="Genomic_DNA"/>
</dbReference>
<keyword evidence="5 7" id="KW-0521">NADP</keyword>
<dbReference type="OMA" id="CFITHIH"/>
<dbReference type="EMBL" id="WEFP01000001">
    <property type="protein sequence ID" value="KAB7575944.1"/>
    <property type="molecule type" value="Genomic_DNA"/>
</dbReference>
<dbReference type="SUPFAM" id="SSF53597">
    <property type="entry name" value="Dihydrofolate reductase-like"/>
    <property type="match status" value="1"/>
</dbReference>
<dbReference type="Proteomes" id="UP000224303">
    <property type="component" value="Unassembled WGS sequence"/>
</dbReference>
<evidence type="ECO:0000313" key="22">
    <source>
        <dbReference type="Proteomes" id="UP000191171"/>
    </source>
</evidence>
<dbReference type="PANTHER" id="PTHR48069:SF3">
    <property type="entry name" value="DIHYDROFOLATE REDUCTASE"/>
    <property type="match status" value="1"/>
</dbReference>
<evidence type="ECO:0000256" key="7">
    <source>
        <dbReference type="PIRNR" id="PIRNR000194"/>
    </source>
</evidence>
<evidence type="ECO:0000313" key="17">
    <source>
        <dbReference type="EMBL" id="PZM55288.1"/>
    </source>
</evidence>
<evidence type="ECO:0000313" key="15">
    <source>
        <dbReference type="EMBL" id="OTN99573.1"/>
    </source>
</evidence>
<dbReference type="GO" id="GO:0046452">
    <property type="term" value="P:dihydrofolate metabolic process"/>
    <property type="evidence" value="ECO:0007669"/>
    <property type="project" value="TreeGrafter"/>
</dbReference>
<dbReference type="GO" id="GO:0046654">
    <property type="term" value="P:tetrahydrofolate biosynthetic process"/>
    <property type="evidence" value="ECO:0007669"/>
    <property type="project" value="UniProtKB-UniPathway"/>
</dbReference>
<dbReference type="Proteomes" id="UP000191171">
    <property type="component" value="Unassembled WGS sequence"/>
</dbReference>
<evidence type="ECO:0000313" key="10">
    <source>
        <dbReference type="EMBL" id="KAB7575944.1"/>
    </source>
</evidence>
<evidence type="ECO:0000313" key="19">
    <source>
        <dbReference type="EMBL" id="SAM40665.1"/>
    </source>
</evidence>
<evidence type="ECO:0000313" key="13">
    <source>
        <dbReference type="EMBL" id="MDT2370124.1"/>
    </source>
</evidence>
<dbReference type="Proteomes" id="UP001139644">
    <property type="component" value="Unassembled WGS sequence"/>
</dbReference>
<dbReference type="GeneID" id="66454610"/>
<proteinExistence type="inferred from homology"/>
<evidence type="ECO:0000313" key="20">
    <source>
        <dbReference type="Proteomes" id="UP000070452"/>
    </source>
</evidence>
<evidence type="ECO:0000256" key="4">
    <source>
        <dbReference type="ARBA" id="ARBA00022563"/>
    </source>
</evidence>
<dbReference type="GO" id="GO:0004146">
    <property type="term" value="F:dihydrofolate reductase activity"/>
    <property type="evidence" value="ECO:0007669"/>
    <property type="project" value="UniProtKB-EC"/>
</dbReference>
<evidence type="ECO:0000256" key="5">
    <source>
        <dbReference type="ARBA" id="ARBA00022857"/>
    </source>
</evidence>
<evidence type="ECO:0000313" key="23">
    <source>
        <dbReference type="Proteomes" id="UP000194737"/>
    </source>
</evidence>
<dbReference type="PROSITE" id="PS51330">
    <property type="entry name" value="DHFR_2"/>
    <property type="match status" value="1"/>
</dbReference>
<protein>
    <recommendedName>
        <fullName evidence="3 7">Dihydrofolate reductase</fullName>
        <ecNumber evidence="3 7">1.5.1.3</ecNumber>
    </recommendedName>
</protein>
<dbReference type="GO" id="GO:0050661">
    <property type="term" value="F:NADP binding"/>
    <property type="evidence" value="ECO:0007669"/>
    <property type="project" value="InterPro"/>
</dbReference>
<dbReference type="Proteomes" id="UP000070452">
    <property type="component" value="Unassembled WGS sequence"/>
</dbReference>
<dbReference type="PROSITE" id="PS00075">
    <property type="entry name" value="DHFR_1"/>
    <property type="match status" value="1"/>
</dbReference>
<dbReference type="PIRSF" id="PIRSF000194">
    <property type="entry name" value="DHFR"/>
    <property type="match status" value="1"/>
</dbReference>
<feature type="domain" description="DHFR" evidence="9">
    <location>
        <begin position="1"/>
        <end position="162"/>
    </location>
</feature>
<dbReference type="PATRIC" id="fig|1352.1358.peg.1458"/>
<dbReference type="Proteomes" id="UP000249070">
    <property type="component" value="Unassembled WGS sequence"/>
</dbReference>
<dbReference type="EMBL" id="JARPTX010000023">
    <property type="protein sequence ID" value="MDT2370124.1"/>
    <property type="molecule type" value="Genomic_DNA"/>
</dbReference>
<dbReference type="InterPro" id="IPR017925">
    <property type="entry name" value="DHFR_CS"/>
</dbReference>
<dbReference type="GO" id="GO:0005829">
    <property type="term" value="C:cytosol"/>
    <property type="evidence" value="ECO:0007669"/>
    <property type="project" value="TreeGrafter"/>
</dbReference>
<sequence>MFISMWAQDKNGLIGKNGLLPWRLPNDMRFFREHTMDRILVMGRKTYEGMGDLSLPYRHIIVLTTQPNFRTKENAEVMHSIDELLSYSQTISEDIYVSGGSRIFQELLPYTGRIWRTLIDSTFEGDTYIGNIDFSDFALIEEYEGITDQENLYAHRFQKWERVKNRVASKEE</sequence>
<reference evidence="15 23" key="4">
    <citation type="submission" date="2017-05" db="EMBL/GenBank/DDBJ databases">
        <title>The Genome Sequence of Enterococcus faecium 6F2_DIV0138.</title>
        <authorList>
            <consortium name="The Broad Institute Genomics Platform"/>
            <consortium name="The Broad Institute Genomic Center for Infectious Diseases"/>
            <person name="Earl A."/>
            <person name="Manson A."/>
            <person name="Schwartman J."/>
            <person name="Gilmore M."/>
            <person name="Abouelleil A."/>
            <person name="Cao P."/>
            <person name="Chapman S."/>
            <person name="Cusick C."/>
            <person name="Shea T."/>
            <person name="Young S."/>
            <person name="Neafsey D."/>
            <person name="Nusbaum C."/>
            <person name="Birren B."/>
        </authorList>
    </citation>
    <scope>NUCLEOTIDE SEQUENCE [LARGE SCALE GENOMIC DNA]</scope>
    <source>
        <strain evidence="15 23">6F2_DIV0138</strain>
    </source>
</reference>
<dbReference type="Proteomes" id="UP001260956">
    <property type="component" value="Unassembled WGS sequence"/>
</dbReference>
<dbReference type="GO" id="GO:0006730">
    <property type="term" value="P:one-carbon metabolic process"/>
    <property type="evidence" value="ECO:0007669"/>
    <property type="project" value="UniProtKB-KW"/>
</dbReference>
<dbReference type="PANTHER" id="PTHR48069">
    <property type="entry name" value="DIHYDROFOLATE REDUCTASE"/>
    <property type="match status" value="1"/>
</dbReference>
<dbReference type="InterPro" id="IPR001796">
    <property type="entry name" value="DHFR_dom"/>
</dbReference>
<dbReference type="Proteomes" id="UP000183509">
    <property type="component" value="Unassembled WGS sequence"/>
</dbReference>
<dbReference type="EMBL" id="PCGC01000011">
    <property type="protein sequence ID" value="PHL21764.1"/>
    <property type="molecule type" value="Genomic_DNA"/>
</dbReference>
<evidence type="ECO:0000256" key="1">
    <source>
        <dbReference type="ARBA" id="ARBA00004903"/>
    </source>
</evidence>
<reference evidence="18 26" key="6">
    <citation type="submission" date="2017-12" db="EMBL/GenBank/DDBJ databases">
        <title>A pool of 800 enterococci isolated from chicken carcass rinse samples from New Zealand.</title>
        <authorList>
            <person name="Zhang J."/>
            <person name="Rogers L."/>
            <person name="Midwinter A."/>
            <person name="French N."/>
        </authorList>
    </citation>
    <scope>NUCLEOTIDE SEQUENCE [LARGE SCALE GENOMIC DNA]</scope>
    <source>
        <strain evidence="18 26">EN697</strain>
    </source>
</reference>
<reference evidence="11 20" key="1">
    <citation type="submission" date="2016-01" db="EMBL/GenBank/DDBJ databases">
        <title>Molecular Mechanisms for transfer of large genomic segments between Enterococcus faecium strains.</title>
        <authorList>
            <person name="Garcia-Solache M.A."/>
            <person name="Lebreton F."/>
            <person name="Mclaughlin R.E."/>
            <person name="Whiteaker J.D."/>
            <person name="Gilmore M.S."/>
            <person name="Rice L.B."/>
        </authorList>
    </citation>
    <scope>NUCLEOTIDE SEQUENCE [LARGE SCALE GENOMIC DNA]</scope>
    <source>
        <strain evidence="11 20">D344RRF x C68</strain>
    </source>
</reference>
<reference evidence="12" key="9">
    <citation type="journal article" date="2022" name="J. Anim. Sci.">
        <title>Whole genome sequence analyses-based assessment of virulence potential and antimicrobial susceptibilities and resistance of Enterococcus faecium strains isolated from commercial swine and cattle probiotic products.</title>
        <authorList>
            <person name="Shridhar P.B."/>
            <person name="Amachawadi R.G."/>
            <person name="Tokach M."/>
            <person name="Patel I."/>
            <person name="Gangiredla J."/>
            <person name="Mammel M."/>
            <person name="Nagaraja T.G."/>
        </authorList>
    </citation>
    <scope>NUCLEOTIDE SEQUENCE</scope>
    <source>
        <strain evidence="12">EF215</strain>
    </source>
</reference>
<evidence type="ECO:0000313" key="24">
    <source>
        <dbReference type="Proteomes" id="UP000224303"/>
    </source>
</evidence>
<reference evidence="13" key="10">
    <citation type="submission" date="2023-03" db="EMBL/GenBank/DDBJ databases">
        <authorList>
            <person name="Shen W."/>
            <person name="Cai J."/>
        </authorList>
    </citation>
    <scope>NUCLEOTIDE SEQUENCE</scope>
    <source>
        <strain evidence="13">B1010-2</strain>
    </source>
</reference>
<dbReference type="InterPro" id="IPR012259">
    <property type="entry name" value="DHFR"/>
</dbReference>
<organism evidence="11 20">
    <name type="scientific">Enterococcus faecium</name>
    <name type="common">Streptococcus faecium</name>
    <dbReference type="NCBI Taxonomy" id="1352"/>
    <lineage>
        <taxon>Bacteria</taxon>
        <taxon>Bacillati</taxon>
        <taxon>Bacillota</taxon>
        <taxon>Bacilli</taxon>
        <taxon>Lactobacillales</taxon>
        <taxon>Enterococcaceae</taxon>
        <taxon>Enterococcus</taxon>
    </lineage>
</organism>
<evidence type="ECO:0000313" key="12">
    <source>
        <dbReference type="EMBL" id="MBX4222403.1"/>
    </source>
</evidence>
<dbReference type="PRINTS" id="PR00070">
    <property type="entry name" value="DHFR"/>
</dbReference>
<dbReference type="RefSeq" id="WP_002296121.1">
    <property type="nucleotide sequence ID" value="NZ_AP019394.1"/>
</dbReference>
<dbReference type="EC" id="1.5.1.3" evidence="3 7"/>
<dbReference type="Gene3D" id="3.40.430.10">
    <property type="entry name" value="Dihydrofolate Reductase, subunit A"/>
    <property type="match status" value="1"/>
</dbReference>
<dbReference type="Pfam" id="PF00186">
    <property type="entry name" value="DHFR_1"/>
    <property type="match status" value="1"/>
</dbReference>
<evidence type="ECO:0000313" key="14">
    <source>
        <dbReference type="EMBL" id="OOL83972.1"/>
    </source>
</evidence>
<evidence type="ECO:0000313" key="26">
    <source>
        <dbReference type="Proteomes" id="UP000289562"/>
    </source>
</evidence>
<dbReference type="Proteomes" id="UP000469871">
    <property type="component" value="Unassembled WGS sequence"/>
</dbReference>
<reference evidence="14 22" key="3">
    <citation type="submission" date="2017-02" db="EMBL/GenBank/DDBJ databases">
        <title>Clonality and virulence of isolates of VRE in Hematopoietic Stem Cell Transplanted (HSCT) patients.</title>
        <authorList>
            <person name="Marchi A.P."/>
            <person name="Martins R.C."/>
            <person name="Marie S.K."/>
            <person name="Levin A.S."/>
            <person name="Costa S.F."/>
        </authorList>
    </citation>
    <scope>NUCLEOTIDE SEQUENCE [LARGE SCALE GENOMIC DNA]</scope>
    <source>
        <strain evidence="14 22">LIM1759</strain>
    </source>
</reference>
<evidence type="ECO:0000256" key="2">
    <source>
        <dbReference type="ARBA" id="ARBA00009539"/>
    </source>
</evidence>
<keyword evidence="6 7" id="KW-0560">Oxidoreductase</keyword>
<dbReference type="EMBL" id="NGLB01000001">
    <property type="protein sequence ID" value="OTN99573.1"/>
    <property type="molecule type" value="Genomic_DNA"/>
</dbReference>
<dbReference type="GO" id="GO:0046655">
    <property type="term" value="P:folic acid metabolic process"/>
    <property type="evidence" value="ECO:0007669"/>
    <property type="project" value="TreeGrafter"/>
</dbReference>
<comment type="similarity">
    <text evidence="2 7 8">Belongs to the dihydrofolate reductase family.</text>
</comment>
<evidence type="ECO:0000313" key="25">
    <source>
        <dbReference type="Proteomes" id="UP000249070"/>
    </source>
</evidence>
<reference evidence="17 25" key="7">
    <citation type="submission" date="2018-05" db="EMBL/GenBank/DDBJ databases">
        <title>Vancomycin-resistant Enterococcus faecium strain from Chelyabinsk, Russia.</title>
        <authorList>
            <person name="Gostev V."/>
            <person name="Goncharov A."/>
            <person name="Kolodzhieva V."/>
            <person name="Suvorov A."/>
            <person name="Sidorenko S."/>
            <person name="Zueva L."/>
        </authorList>
    </citation>
    <scope>NUCLEOTIDE SEQUENCE [LARGE SCALE GENOMIC DNA]</scope>
    <source>
        <strain evidence="17 25">20</strain>
    </source>
</reference>
<evidence type="ECO:0000256" key="6">
    <source>
        <dbReference type="ARBA" id="ARBA00023002"/>
    </source>
</evidence>